<evidence type="ECO:0000313" key="3">
    <source>
        <dbReference type="EMBL" id="KAK0168829.1"/>
    </source>
</evidence>
<comment type="caution">
    <text evidence="3">The sequence shown here is derived from an EMBL/GenBank/DDBJ whole genome shotgun (WGS) entry which is preliminary data.</text>
</comment>
<feature type="region of interest" description="Disordered" evidence="2">
    <location>
        <begin position="1"/>
        <end position="24"/>
    </location>
</feature>
<evidence type="ECO:0008006" key="5">
    <source>
        <dbReference type="Google" id="ProtNLM"/>
    </source>
</evidence>
<name>A0AA39FGC8_MICHY</name>
<dbReference type="AlphaFoldDB" id="A0AA39FGC8"/>
<reference evidence="3" key="2">
    <citation type="submission" date="2023-03" db="EMBL/GenBank/DDBJ databases">
        <authorList>
            <person name="Inwood S.N."/>
            <person name="Skelly J.G."/>
            <person name="Guhlin J."/>
            <person name="Harrop T.W.R."/>
            <person name="Goldson S.G."/>
            <person name="Dearden P.K."/>
        </authorList>
    </citation>
    <scope>NUCLEOTIDE SEQUENCE</scope>
    <source>
        <strain evidence="3">Lincoln</strain>
        <tissue evidence="3">Whole body</tissue>
    </source>
</reference>
<evidence type="ECO:0000256" key="1">
    <source>
        <dbReference type="SAM" id="Coils"/>
    </source>
</evidence>
<sequence length="174" mass="20290">MNNNKQNLERTPLRNSNLANKPFRSPFNNNSIALKINKLSEKDSTSSPCLKTSPVVLLEENAIKRRKLNLETHVPMHNSCLTNEDLLALKQRIRNKKLEIDSLKVKLSYRKKHNVEDLKVEIKKWQLALEKALIQYQKDCKEQFIGDGELNMKEVILTLGIPERVVKYMDENFF</sequence>
<dbReference type="Proteomes" id="UP001168972">
    <property type="component" value="Unassembled WGS sequence"/>
</dbReference>
<keyword evidence="1" id="KW-0175">Coiled coil</keyword>
<accession>A0AA39FGC8</accession>
<proteinExistence type="predicted"/>
<keyword evidence="4" id="KW-1185">Reference proteome</keyword>
<evidence type="ECO:0000313" key="4">
    <source>
        <dbReference type="Proteomes" id="UP001168972"/>
    </source>
</evidence>
<evidence type="ECO:0000256" key="2">
    <source>
        <dbReference type="SAM" id="MobiDB-lite"/>
    </source>
</evidence>
<organism evidence="3 4">
    <name type="scientific">Microctonus hyperodae</name>
    <name type="common">Parasitoid wasp</name>
    <dbReference type="NCBI Taxonomy" id="165561"/>
    <lineage>
        <taxon>Eukaryota</taxon>
        <taxon>Metazoa</taxon>
        <taxon>Ecdysozoa</taxon>
        <taxon>Arthropoda</taxon>
        <taxon>Hexapoda</taxon>
        <taxon>Insecta</taxon>
        <taxon>Pterygota</taxon>
        <taxon>Neoptera</taxon>
        <taxon>Endopterygota</taxon>
        <taxon>Hymenoptera</taxon>
        <taxon>Apocrita</taxon>
        <taxon>Ichneumonoidea</taxon>
        <taxon>Braconidae</taxon>
        <taxon>Euphorinae</taxon>
        <taxon>Microctonus</taxon>
    </lineage>
</organism>
<feature type="coiled-coil region" evidence="1">
    <location>
        <begin position="86"/>
        <end position="135"/>
    </location>
</feature>
<gene>
    <name evidence="3" type="ORF">PV327_002596</name>
</gene>
<reference evidence="3" key="1">
    <citation type="journal article" date="2023" name="bioRxiv">
        <title>Scaffold-level genome assemblies of two parasitoid biocontrol wasps reveal the parthenogenesis mechanism and an associated novel virus.</title>
        <authorList>
            <person name="Inwood S."/>
            <person name="Skelly J."/>
            <person name="Guhlin J."/>
            <person name="Harrop T."/>
            <person name="Goldson S."/>
            <person name="Dearden P."/>
        </authorList>
    </citation>
    <scope>NUCLEOTIDE SEQUENCE</scope>
    <source>
        <strain evidence="3">Lincoln</strain>
        <tissue evidence="3">Whole body</tissue>
    </source>
</reference>
<dbReference type="EMBL" id="JAQQBR010001831">
    <property type="protein sequence ID" value="KAK0168829.1"/>
    <property type="molecule type" value="Genomic_DNA"/>
</dbReference>
<protein>
    <recommendedName>
        <fullName evidence="5">Meiosis protein 5 homolog</fullName>
    </recommendedName>
</protein>